<keyword evidence="3" id="KW-1185">Reference proteome</keyword>
<dbReference type="Gramene" id="OMERI10G11620.1">
    <property type="protein sequence ID" value="OMERI10G11620.1"/>
    <property type="gene ID" value="OMERI10G11620"/>
</dbReference>
<reference evidence="2" key="2">
    <citation type="submission" date="2018-05" db="EMBL/GenBank/DDBJ databases">
        <title>OmerRS3 (Oryza meridionalis Reference Sequence Version 3).</title>
        <authorList>
            <person name="Zhang J."/>
            <person name="Kudrna D."/>
            <person name="Lee S."/>
            <person name="Talag J."/>
            <person name="Welchert J."/>
            <person name="Wing R.A."/>
        </authorList>
    </citation>
    <scope>NUCLEOTIDE SEQUENCE [LARGE SCALE GENOMIC DNA]</scope>
    <source>
        <strain evidence="2">cv. OR44</strain>
    </source>
</reference>
<accession>A0A0E0EZM8</accession>
<dbReference type="HOGENOM" id="CLU_2472814_0_0_1"/>
<dbReference type="AlphaFoldDB" id="A0A0E0EZM8"/>
<name>A0A0E0EZM8_9ORYZ</name>
<feature type="compositionally biased region" description="Low complexity" evidence="1">
    <location>
        <begin position="54"/>
        <end position="66"/>
    </location>
</feature>
<organism evidence="2">
    <name type="scientific">Oryza meridionalis</name>
    <dbReference type="NCBI Taxonomy" id="40149"/>
    <lineage>
        <taxon>Eukaryota</taxon>
        <taxon>Viridiplantae</taxon>
        <taxon>Streptophyta</taxon>
        <taxon>Embryophyta</taxon>
        <taxon>Tracheophyta</taxon>
        <taxon>Spermatophyta</taxon>
        <taxon>Magnoliopsida</taxon>
        <taxon>Liliopsida</taxon>
        <taxon>Poales</taxon>
        <taxon>Poaceae</taxon>
        <taxon>BOP clade</taxon>
        <taxon>Oryzoideae</taxon>
        <taxon>Oryzeae</taxon>
        <taxon>Oryzinae</taxon>
        <taxon>Oryza</taxon>
    </lineage>
</organism>
<proteinExistence type="predicted"/>
<dbReference type="EnsemblPlants" id="OMERI10G11620.1">
    <property type="protein sequence ID" value="OMERI10G11620.1"/>
    <property type="gene ID" value="OMERI10G11620"/>
</dbReference>
<evidence type="ECO:0000313" key="3">
    <source>
        <dbReference type="Proteomes" id="UP000008021"/>
    </source>
</evidence>
<protein>
    <submittedName>
        <fullName evidence="2">Uncharacterized protein</fullName>
    </submittedName>
</protein>
<feature type="compositionally biased region" description="Basic and acidic residues" evidence="1">
    <location>
        <begin position="9"/>
        <end position="23"/>
    </location>
</feature>
<feature type="region of interest" description="Disordered" evidence="1">
    <location>
        <begin position="53"/>
        <end position="88"/>
    </location>
</feature>
<evidence type="ECO:0000313" key="2">
    <source>
        <dbReference type="EnsemblPlants" id="OMERI10G11620.1"/>
    </source>
</evidence>
<dbReference type="Proteomes" id="UP000008021">
    <property type="component" value="Chromosome 10"/>
</dbReference>
<evidence type="ECO:0000256" key="1">
    <source>
        <dbReference type="SAM" id="MobiDB-lite"/>
    </source>
</evidence>
<feature type="region of interest" description="Disordered" evidence="1">
    <location>
        <begin position="1"/>
        <end position="23"/>
    </location>
</feature>
<sequence>MEPIMLHEVSMKRNRESPGAHADREIRRRIARRVTLLNHGSWRMSVPRLWTMQGPGTAAPAAAAGADGDEDDDMTPLRRICADDRRAA</sequence>
<reference evidence="2" key="1">
    <citation type="submission" date="2015-04" db="UniProtKB">
        <authorList>
            <consortium name="EnsemblPlants"/>
        </authorList>
    </citation>
    <scope>IDENTIFICATION</scope>
</reference>